<reference evidence="2 3" key="1">
    <citation type="journal article" date="2019" name="Sci. Rep.">
        <title>Orb-weaving spider Araneus ventricosus genome elucidates the spidroin gene catalogue.</title>
        <authorList>
            <person name="Kono N."/>
            <person name="Nakamura H."/>
            <person name="Ohtoshi R."/>
            <person name="Moran D.A.P."/>
            <person name="Shinohara A."/>
            <person name="Yoshida Y."/>
            <person name="Fujiwara M."/>
            <person name="Mori M."/>
            <person name="Tomita M."/>
            <person name="Arakawa K."/>
        </authorList>
    </citation>
    <scope>NUCLEOTIDE SEQUENCE [LARGE SCALE GENOMIC DNA]</scope>
</reference>
<evidence type="ECO:0000313" key="3">
    <source>
        <dbReference type="Proteomes" id="UP000499080"/>
    </source>
</evidence>
<dbReference type="EMBL" id="BGPR01005672">
    <property type="protein sequence ID" value="GBN12350.1"/>
    <property type="molecule type" value="Genomic_DNA"/>
</dbReference>
<accession>A0A4Y2LDX2</accession>
<evidence type="ECO:0000313" key="2">
    <source>
        <dbReference type="EMBL" id="GBN12350.1"/>
    </source>
</evidence>
<keyword evidence="3" id="KW-1185">Reference proteome</keyword>
<comment type="caution">
    <text evidence="2">The sequence shown here is derived from an EMBL/GenBank/DDBJ whole genome shotgun (WGS) entry which is preliminary data.</text>
</comment>
<dbReference type="AlphaFoldDB" id="A0A4Y2LDX2"/>
<gene>
    <name evidence="2" type="ORF">AVEN_86980_1</name>
</gene>
<feature type="compositionally biased region" description="Basic and acidic residues" evidence="1">
    <location>
        <begin position="71"/>
        <end position="100"/>
    </location>
</feature>
<feature type="region of interest" description="Disordered" evidence="1">
    <location>
        <begin position="66"/>
        <end position="100"/>
    </location>
</feature>
<evidence type="ECO:0000256" key="1">
    <source>
        <dbReference type="SAM" id="MobiDB-lite"/>
    </source>
</evidence>
<dbReference type="Proteomes" id="UP000499080">
    <property type="component" value="Unassembled WGS sequence"/>
</dbReference>
<organism evidence="2 3">
    <name type="scientific">Araneus ventricosus</name>
    <name type="common">Orbweaver spider</name>
    <name type="synonym">Epeira ventricosa</name>
    <dbReference type="NCBI Taxonomy" id="182803"/>
    <lineage>
        <taxon>Eukaryota</taxon>
        <taxon>Metazoa</taxon>
        <taxon>Ecdysozoa</taxon>
        <taxon>Arthropoda</taxon>
        <taxon>Chelicerata</taxon>
        <taxon>Arachnida</taxon>
        <taxon>Araneae</taxon>
        <taxon>Araneomorphae</taxon>
        <taxon>Entelegynae</taxon>
        <taxon>Araneoidea</taxon>
        <taxon>Araneidae</taxon>
        <taxon>Araneus</taxon>
    </lineage>
</organism>
<feature type="non-terminal residue" evidence="2">
    <location>
        <position position="1"/>
    </location>
</feature>
<sequence length="100" mass="11527">KPCFLFASEPFHYLAERLNPCHGNLCDNPLPLSTTRFPKSFRKAFFAIWVVGLTASRISNSLIPKPLPEVITKETRRPSQKRPEDHHKRDQKTITKESPD</sequence>
<proteinExistence type="predicted"/>
<protein>
    <submittedName>
        <fullName evidence="2">Uncharacterized protein</fullName>
    </submittedName>
</protein>
<name>A0A4Y2LDX2_ARAVE</name>